<dbReference type="GO" id="GO:0052689">
    <property type="term" value="F:carboxylic ester hydrolase activity"/>
    <property type="evidence" value="ECO:0007669"/>
    <property type="project" value="TreeGrafter"/>
</dbReference>
<dbReference type="AlphaFoldDB" id="A0A9E2SB13"/>
<evidence type="ECO:0000313" key="3">
    <source>
        <dbReference type="EMBL" id="MBV4357899.1"/>
    </source>
</evidence>
<comment type="caution">
    <text evidence="3">The sequence shown here is derived from an EMBL/GenBank/DDBJ whole genome shotgun (WGS) entry which is preliminary data.</text>
</comment>
<feature type="signal peptide" evidence="1">
    <location>
        <begin position="1"/>
        <end position="20"/>
    </location>
</feature>
<dbReference type="Proteomes" id="UP000812270">
    <property type="component" value="Unassembled WGS sequence"/>
</dbReference>
<protein>
    <submittedName>
        <fullName evidence="3">Alpha/beta fold hydrolase</fullName>
    </submittedName>
</protein>
<gene>
    <name evidence="3" type="ORF">KTO63_12115</name>
</gene>
<name>A0A9E2SB13_9BACT</name>
<sequence length="314" mass="34255">MHKKFLTLFLLLATTILSFAQSIEEHNILKTPTGELSGSLIAPQGVMKFPLVILLPGSGPTDRNGNNAMGVSANSYRLLAEALAKQKIATLLIDKRGISASAKALKQEDSILFEDYVSDAVEWKKFIETDPRITKVYMAGHSEGSLIAMLAAEKTKVAGYISISGPAKSIDKIVVGQLQKQAPFMAPVADSMFNRIRNNQPLDSIPGPMHALLRKSIQPYMASWMKYTPCTEIAKLTVPVLILQGSTDIQVDAAEATALKECQPKAELHIIQGMNHILKNSSSVMSENIATYKKPELPVNQELVVIIVNFVGKK</sequence>
<feature type="chain" id="PRO_5039118967" evidence="1">
    <location>
        <begin position="21"/>
        <end position="314"/>
    </location>
</feature>
<evidence type="ECO:0000313" key="4">
    <source>
        <dbReference type="Proteomes" id="UP000812270"/>
    </source>
</evidence>
<accession>A0A9E2SB13</accession>
<evidence type="ECO:0000256" key="1">
    <source>
        <dbReference type="SAM" id="SignalP"/>
    </source>
</evidence>
<organism evidence="3 4">
    <name type="scientific">Pinibacter aurantiacus</name>
    <dbReference type="NCBI Taxonomy" id="2851599"/>
    <lineage>
        <taxon>Bacteria</taxon>
        <taxon>Pseudomonadati</taxon>
        <taxon>Bacteroidota</taxon>
        <taxon>Chitinophagia</taxon>
        <taxon>Chitinophagales</taxon>
        <taxon>Chitinophagaceae</taxon>
        <taxon>Pinibacter</taxon>
    </lineage>
</organism>
<keyword evidence="3" id="KW-0378">Hydrolase</keyword>
<keyword evidence="4" id="KW-1185">Reference proteome</keyword>
<evidence type="ECO:0000259" key="2">
    <source>
        <dbReference type="Pfam" id="PF12146"/>
    </source>
</evidence>
<keyword evidence="1" id="KW-0732">Signal</keyword>
<dbReference type="RefSeq" id="WP_217791552.1">
    <property type="nucleotide sequence ID" value="NZ_JAHSPG010000008.1"/>
</dbReference>
<dbReference type="EMBL" id="JAHSPG010000008">
    <property type="protein sequence ID" value="MBV4357899.1"/>
    <property type="molecule type" value="Genomic_DNA"/>
</dbReference>
<feature type="domain" description="Serine aminopeptidase S33" evidence="2">
    <location>
        <begin position="70"/>
        <end position="201"/>
    </location>
</feature>
<dbReference type="PANTHER" id="PTHR43265">
    <property type="entry name" value="ESTERASE ESTD"/>
    <property type="match status" value="1"/>
</dbReference>
<dbReference type="Pfam" id="PF12146">
    <property type="entry name" value="Hydrolase_4"/>
    <property type="match status" value="1"/>
</dbReference>
<dbReference type="PANTHER" id="PTHR43265:SF1">
    <property type="entry name" value="ESTERASE ESTD"/>
    <property type="match status" value="1"/>
</dbReference>
<dbReference type="InterPro" id="IPR053145">
    <property type="entry name" value="AB_hydrolase_Est10"/>
</dbReference>
<dbReference type="InterPro" id="IPR022742">
    <property type="entry name" value="Hydrolase_4"/>
</dbReference>
<proteinExistence type="predicted"/>
<reference evidence="3" key="1">
    <citation type="submission" date="2021-06" db="EMBL/GenBank/DDBJ databases">
        <authorList>
            <person name="Huq M.A."/>
        </authorList>
    </citation>
    <scope>NUCLEOTIDE SEQUENCE</scope>
    <source>
        <strain evidence="3">MAH-26</strain>
    </source>
</reference>